<gene>
    <name evidence="2" type="ORF">GCM10008967_05160</name>
</gene>
<dbReference type="InterPro" id="IPR025237">
    <property type="entry name" value="DUF4183"/>
</dbReference>
<evidence type="ECO:0000259" key="1">
    <source>
        <dbReference type="Pfam" id="PF13799"/>
    </source>
</evidence>
<name>A0ABN0VUD5_9BACI</name>
<sequence length="115" mass="12966">MSKKININNELPKPCLTIPILPPSCLWIKTPKKVKVYEYYTLADGIGKKFKEKDGIKELGKQVILDPHMVSYMNLFINGVLQPKESYIVKKGTITLKTTDVPPKGAPIILQMIII</sequence>
<keyword evidence="3" id="KW-1185">Reference proteome</keyword>
<reference evidence="2 3" key="1">
    <citation type="journal article" date="2019" name="Int. J. Syst. Evol. Microbiol.">
        <title>The Global Catalogue of Microorganisms (GCM) 10K type strain sequencing project: providing services to taxonomists for standard genome sequencing and annotation.</title>
        <authorList>
            <consortium name="The Broad Institute Genomics Platform"/>
            <consortium name="The Broad Institute Genome Sequencing Center for Infectious Disease"/>
            <person name="Wu L."/>
            <person name="Ma J."/>
        </authorList>
    </citation>
    <scope>NUCLEOTIDE SEQUENCE [LARGE SCALE GENOMIC DNA]</scope>
    <source>
        <strain evidence="2 3">JCM 9731</strain>
    </source>
</reference>
<evidence type="ECO:0000313" key="2">
    <source>
        <dbReference type="EMBL" id="GAA0317558.1"/>
    </source>
</evidence>
<dbReference type="RefSeq" id="WP_343796074.1">
    <property type="nucleotide sequence ID" value="NZ_BAAADJ010000004.1"/>
</dbReference>
<evidence type="ECO:0000313" key="3">
    <source>
        <dbReference type="Proteomes" id="UP001500782"/>
    </source>
</evidence>
<dbReference type="Pfam" id="PF13799">
    <property type="entry name" value="DUF4183"/>
    <property type="match status" value="1"/>
</dbReference>
<comment type="caution">
    <text evidence="2">The sequence shown here is derived from an EMBL/GenBank/DDBJ whole genome shotgun (WGS) entry which is preliminary data.</text>
</comment>
<organism evidence="2 3">
    <name type="scientific">Bacillus carboniphilus</name>
    <dbReference type="NCBI Taxonomy" id="86663"/>
    <lineage>
        <taxon>Bacteria</taxon>
        <taxon>Bacillati</taxon>
        <taxon>Bacillota</taxon>
        <taxon>Bacilli</taxon>
        <taxon>Bacillales</taxon>
        <taxon>Bacillaceae</taxon>
        <taxon>Bacillus</taxon>
    </lineage>
</organism>
<accession>A0ABN0VUD5</accession>
<dbReference type="EMBL" id="BAAADJ010000004">
    <property type="protein sequence ID" value="GAA0317558.1"/>
    <property type="molecule type" value="Genomic_DNA"/>
</dbReference>
<dbReference type="Proteomes" id="UP001500782">
    <property type="component" value="Unassembled WGS sequence"/>
</dbReference>
<proteinExistence type="predicted"/>
<feature type="domain" description="DUF4183" evidence="1">
    <location>
        <begin position="41"/>
        <end position="112"/>
    </location>
</feature>
<protein>
    <recommendedName>
        <fullName evidence="1">DUF4183 domain-containing protein</fullName>
    </recommendedName>
</protein>